<protein>
    <recommendedName>
        <fullName evidence="13">Ribonuclease</fullName>
        <ecNumber evidence="13">3.1.26.4</ecNumber>
    </recommendedName>
</protein>
<dbReference type="PANTHER" id="PTHR10954:SF23">
    <property type="entry name" value="RIBONUCLEASE"/>
    <property type="match status" value="1"/>
</dbReference>
<organism evidence="16">
    <name type="scientific">uncultured Chloroflexota bacterium</name>
    <dbReference type="NCBI Taxonomy" id="166587"/>
    <lineage>
        <taxon>Bacteria</taxon>
        <taxon>Bacillati</taxon>
        <taxon>Chloroflexota</taxon>
        <taxon>environmental samples</taxon>
    </lineage>
</organism>
<dbReference type="InterPro" id="IPR024567">
    <property type="entry name" value="RNase_HII/HIII_dom"/>
</dbReference>
<comment type="cofactor">
    <cofactor evidence="12">
        <name>Mn(2+)</name>
        <dbReference type="ChEBI" id="CHEBI:29035"/>
    </cofactor>
    <cofactor evidence="12">
        <name>Mg(2+)</name>
        <dbReference type="ChEBI" id="CHEBI:18420"/>
    </cofactor>
    <text evidence="12">Manganese or magnesium. Binds 1 divalent metal ion per monomer in the absence of substrate. May bind a second metal ion after substrate binding.</text>
</comment>
<evidence type="ECO:0000256" key="5">
    <source>
        <dbReference type="ARBA" id="ARBA00008378"/>
    </source>
</evidence>
<dbReference type="NCBIfam" id="TIGR00716">
    <property type="entry name" value="rnhC"/>
    <property type="match status" value="1"/>
</dbReference>
<comment type="similarity">
    <text evidence="5">Belongs to the RNase HII family. RnhC subfamily.</text>
</comment>
<dbReference type="GO" id="GO:0004523">
    <property type="term" value="F:RNA-DNA hybrid ribonuclease activity"/>
    <property type="evidence" value="ECO:0007669"/>
    <property type="project" value="UniProtKB-UniRule"/>
</dbReference>
<dbReference type="GO" id="GO:0005737">
    <property type="term" value="C:cytoplasm"/>
    <property type="evidence" value="ECO:0007669"/>
    <property type="project" value="UniProtKB-SubCell"/>
</dbReference>
<accession>A0A6J4I7K7</accession>
<comment type="function">
    <text evidence="3 13">Endonuclease that specifically degrades the RNA of RNA-DNA hybrids.</text>
</comment>
<evidence type="ECO:0000256" key="12">
    <source>
        <dbReference type="PROSITE-ProRule" id="PRU01319"/>
    </source>
</evidence>
<gene>
    <name evidence="16" type="ORF">AVDCRST_MAG77-1712</name>
</gene>
<evidence type="ECO:0000256" key="14">
    <source>
        <dbReference type="SAM" id="MobiDB-lite"/>
    </source>
</evidence>
<keyword evidence="8 12" id="KW-0479">Metal-binding</keyword>
<feature type="region of interest" description="Disordered" evidence="14">
    <location>
        <begin position="104"/>
        <end position="129"/>
    </location>
</feature>
<comment type="cofactor">
    <cofactor evidence="2">
        <name>Mg(2+)</name>
        <dbReference type="ChEBI" id="CHEBI:18420"/>
    </cofactor>
</comment>
<evidence type="ECO:0000256" key="3">
    <source>
        <dbReference type="ARBA" id="ARBA00004065"/>
    </source>
</evidence>
<evidence type="ECO:0000256" key="2">
    <source>
        <dbReference type="ARBA" id="ARBA00001946"/>
    </source>
</evidence>
<evidence type="ECO:0000256" key="9">
    <source>
        <dbReference type="ARBA" id="ARBA00022759"/>
    </source>
</evidence>
<evidence type="ECO:0000256" key="4">
    <source>
        <dbReference type="ARBA" id="ARBA00004496"/>
    </source>
</evidence>
<feature type="binding site" evidence="12">
    <location>
        <position position="137"/>
    </location>
    <ligand>
        <name>a divalent metal cation</name>
        <dbReference type="ChEBI" id="CHEBI:60240"/>
    </ligand>
</feature>
<keyword evidence="7 12" id="KW-0540">Nuclease</keyword>
<evidence type="ECO:0000256" key="8">
    <source>
        <dbReference type="ARBA" id="ARBA00022723"/>
    </source>
</evidence>
<dbReference type="PANTHER" id="PTHR10954">
    <property type="entry name" value="RIBONUCLEASE H2 SUBUNIT A"/>
    <property type="match status" value="1"/>
</dbReference>
<sequence length="351" mass="37565">MRKYALASPSARARVEAALRATGDHTERPEQSCAYRLDFMAGGERVAVKQYTSGTLFLQGAGSTGPLFERLVAAVEQAGAPPGTATGNGSGATPAVLAPVPLGKVSTPGSQSRAPRGASTGVDVERPFDQPWIGSDESGKGDYFGPLVACAVWVDDRTLELLDTLGVRDSKALTDTQNRRLAQDVRAICGDRCAEVLIAPERYNQMYDQFRAEGKNLNTLLAWCHARAIDAVIERVPCLNVIVDQFADARYIQERLRARDRTRSLEVVQLPRAEANLAVAAASIVARDGFLNWLAVAERRHGLRLPKGASSEVEAAARAFVARHGAAALGAVAKLHFKTTQRVLPGAQAPA</sequence>
<evidence type="ECO:0000256" key="7">
    <source>
        <dbReference type="ARBA" id="ARBA00022722"/>
    </source>
</evidence>
<evidence type="ECO:0000256" key="11">
    <source>
        <dbReference type="ARBA" id="ARBA00022842"/>
    </source>
</evidence>
<comment type="catalytic activity">
    <reaction evidence="1 12 13">
        <text>Endonucleolytic cleavage to 5'-phosphomonoester.</text>
        <dbReference type="EC" id="3.1.26.4"/>
    </reaction>
</comment>
<feature type="binding site" evidence="12">
    <location>
        <position position="136"/>
    </location>
    <ligand>
        <name>a divalent metal cation</name>
        <dbReference type="ChEBI" id="CHEBI:60240"/>
    </ligand>
</feature>
<evidence type="ECO:0000259" key="15">
    <source>
        <dbReference type="PROSITE" id="PS51975"/>
    </source>
</evidence>
<evidence type="ECO:0000256" key="6">
    <source>
        <dbReference type="ARBA" id="ARBA00022490"/>
    </source>
</evidence>
<evidence type="ECO:0000256" key="13">
    <source>
        <dbReference type="RuleBase" id="RU003515"/>
    </source>
</evidence>
<dbReference type="Pfam" id="PF01351">
    <property type="entry name" value="RNase_HII"/>
    <property type="match status" value="1"/>
</dbReference>
<evidence type="ECO:0000256" key="1">
    <source>
        <dbReference type="ARBA" id="ARBA00000077"/>
    </source>
</evidence>
<dbReference type="PROSITE" id="PS51975">
    <property type="entry name" value="RNASE_H_2"/>
    <property type="match status" value="1"/>
</dbReference>
<keyword evidence="10 12" id="KW-0378">Hydrolase</keyword>
<dbReference type="EC" id="3.1.26.4" evidence="13"/>
<dbReference type="InterPro" id="IPR001352">
    <property type="entry name" value="RNase_HII/HIII"/>
</dbReference>
<reference evidence="16" key="1">
    <citation type="submission" date="2020-02" db="EMBL/GenBank/DDBJ databases">
        <authorList>
            <person name="Meier V. D."/>
        </authorList>
    </citation>
    <scope>NUCLEOTIDE SEQUENCE</scope>
    <source>
        <strain evidence="16">AVDCRST_MAG77</strain>
    </source>
</reference>
<comment type="subcellular location">
    <subcellularLocation>
        <location evidence="4">Cytoplasm</location>
    </subcellularLocation>
</comment>
<dbReference type="Gene3D" id="3.30.420.10">
    <property type="entry name" value="Ribonuclease H-like superfamily/Ribonuclease H"/>
    <property type="match status" value="1"/>
</dbReference>
<dbReference type="GO" id="GO:0003723">
    <property type="term" value="F:RNA binding"/>
    <property type="evidence" value="ECO:0007669"/>
    <property type="project" value="UniProtKB-UniRule"/>
</dbReference>
<feature type="domain" description="RNase H type-2" evidence="15">
    <location>
        <begin position="130"/>
        <end position="349"/>
    </location>
</feature>
<name>A0A6J4I7K7_9CHLR</name>
<evidence type="ECO:0000256" key="10">
    <source>
        <dbReference type="ARBA" id="ARBA00022801"/>
    </source>
</evidence>
<dbReference type="GO" id="GO:0043137">
    <property type="term" value="P:DNA replication, removal of RNA primer"/>
    <property type="evidence" value="ECO:0007669"/>
    <property type="project" value="TreeGrafter"/>
</dbReference>
<dbReference type="InterPro" id="IPR012337">
    <property type="entry name" value="RNaseH-like_sf"/>
</dbReference>
<dbReference type="InterPro" id="IPR036397">
    <property type="entry name" value="RNaseH_sf"/>
</dbReference>
<feature type="binding site" evidence="12">
    <location>
        <position position="244"/>
    </location>
    <ligand>
        <name>a divalent metal cation</name>
        <dbReference type="ChEBI" id="CHEBI:60240"/>
    </ligand>
</feature>
<keyword evidence="6" id="KW-0963">Cytoplasm</keyword>
<dbReference type="SUPFAM" id="SSF53098">
    <property type="entry name" value="Ribonuclease H-like"/>
    <property type="match status" value="1"/>
</dbReference>
<dbReference type="InterPro" id="IPR004641">
    <property type="entry name" value="RNase_HIII"/>
</dbReference>
<dbReference type="GO" id="GO:0046872">
    <property type="term" value="F:metal ion binding"/>
    <property type="evidence" value="ECO:0007669"/>
    <property type="project" value="UniProtKB-KW"/>
</dbReference>
<dbReference type="GO" id="GO:0006298">
    <property type="term" value="P:mismatch repair"/>
    <property type="evidence" value="ECO:0007669"/>
    <property type="project" value="TreeGrafter"/>
</dbReference>
<dbReference type="EMBL" id="CADCTC010000109">
    <property type="protein sequence ID" value="CAA9244468.1"/>
    <property type="molecule type" value="Genomic_DNA"/>
</dbReference>
<dbReference type="GO" id="GO:0032299">
    <property type="term" value="C:ribonuclease H2 complex"/>
    <property type="evidence" value="ECO:0007669"/>
    <property type="project" value="TreeGrafter"/>
</dbReference>
<evidence type="ECO:0000313" key="16">
    <source>
        <dbReference type="EMBL" id="CAA9244468.1"/>
    </source>
</evidence>
<keyword evidence="9 12" id="KW-0255">Endonuclease</keyword>
<dbReference type="CDD" id="cd06590">
    <property type="entry name" value="RNase_HII_bacteria_HIII_like"/>
    <property type="match status" value="1"/>
</dbReference>
<dbReference type="AlphaFoldDB" id="A0A6J4I7K7"/>
<keyword evidence="11" id="KW-0460">Magnesium</keyword>
<proteinExistence type="inferred from homology"/>